<dbReference type="PANTHER" id="PTHR31286">
    <property type="entry name" value="GLYCINE-RICH CELL WALL STRUCTURAL PROTEIN 1.8-LIKE"/>
    <property type="match status" value="1"/>
</dbReference>
<organism evidence="1 2">
    <name type="scientific">Trifolium subterraneum</name>
    <name type="common">Subterranean clover</name>
    <dbReference type="NCBI Taxonomy" id="3900"/>
    <lineage>
        <taxon>Eukaryota</taxon>
        <taxon>Viridiplantae</taxon>
        <taxon>Streptophyta</taxon>
        <taxon>Embryophyta</taxon>
        <taxon>Tracheophyta</taxon>
        <taxon>Spermatophyta</taxon>
        <taxon>Magnoliopsida</taxon>
        <taxon>eudicotyledons</taxon>
        <taxon>Gunneridae</taxon>
        <taxon>Pentapetalae</taxon>
        <taxon>rosids</taxon>
        <taxon>fabids</taxon>
        <taxon>Fabales</taxon>
        <taxon>Fabaceae</taxon>
        <taxon>Papilionoideae</taxon>
        <taxon>50 kb inversion clade</taxon>
        <taxon>NPAAA clade</taxon>
        <taxon>Hologalegina</taxon>
        <taxon>IRL clade</taxon>
        <taxon>Trifolieae</taxon>
        <taxon>Trifolium</taxon>
    </lineage>
</organism>
<dbReference type="PANTHER" id="PTHR31286:SF176">
    <property type="entry name" value="DUF4283 DOMAIN PROTEIN"/>
    <property type="match status" value="1"/>
</dbReference>
<proteinExistence type="predicted"/>
<reference evidence="2" key="1">
    <citation type="journal article" date="2017" name="Front. Plant Sci.">
        <title>Climate Clever Clovers: New Paradigm to Reduce the Environmental Footprint of Ruminants by Breeding Low Methanogenic Forages Utilizing Haplotype Variation.</title>
        <authorList>
            <person name="Kaur P."/>
            <person name="Appels R."/>
            <person name="Bayer P.E."/>
            <person name="Keeble-Gagnere G."/>
            <person name="Wang J."/>
            <person name="Hirakawa H."/>
            <person name="Shirasawa K."/>
            <person name="Vercoe P."/>
            <person name="Stefanova K."/>
            <person name="Durmic Z."/>
            <person name="Nichols P."/>
            <person name="Revell C."/>
            <person name="Isobe S.N."/>
            <person name="Edwards D."/>
            <person name="Erskine W."/>
        </authorList>
    </citation>
    <scope>NUCLEOTIDE SEQUENCE [LARGE SCALE GENOMIC DNA]</scope>
    <source>
        <strain evidence="2">cv. Daliak</strain>
    </source>
</reference>
<name>A0A2Z6ME56_TRISU</name>
<dbReference type="InterPro" id="IPR040256">
    <property type="entry name" value="At4g02000-like"/>
</dbReference>
<protein>
    <submittedName>
        <fullName evidence="1">Uncharacterized protein</fullName>
    </submittedName>
</protein>
<gene>
    <name evidence="1" type="ORF">TSUD_360340</name>
</gene>
<keyword evidence="2" id="KW-1185">Reference proteome</keyword>
<dbReference type="OrthoDB" id="1924068at2759"/>
<evidence type="ECO:0000313" key="1">
    <source>
        <dbReference type="EMBL" id="GAU30141.1"/>
    </source>
</evidence>
<evidence type="ECO:0000313" key="2">
    <source>
        <dbReference type="Proteomes" id="UP000242715"/>
    </source>
</evidence>
<dbReference type="AlphaFoldDB" id="A0A2Z6ME56"/>
<accession>A0A2Z6ME56</accession>
<dbReference type="EMBL" id="DF973419">
    <property type="protein sequence ID" value="GAU30141.1"/>
    <property type="molecule type" value="Genomic_DNA"/>
</dbReference>
<dbReference type="Proteomes" id="UP000242715">
    <property type="component" value="Unassembled WGS sequence"/>
</dbReference>
<sequence>MVSLGKDYFEFIFSSLDDLCAIISIGSWNLSPGFLRTFGWTTDFNPHNVQHTIAQTWIRIHGLAREYWRPTILFEIAGALGIPLALDEATMKRSFGHFSRVLIEVDLNSDLHEIILVERNAFDFYVDIEYDKLPLFCKSCQIIGHFVKNCKYQTPNALASSTTVNKSKAQPIINTSIVEKPIEGLIPNIATNCSKIVVEIDPLVDDIISSKEAMTSMFVGDVLNHEKIFPLFLLKQLLFVFKIPHPRAACLPLLLDMSGTLRMKIFVKSYMRKMKWSQIHFLWKTRLSP</sequence>